<feature type="domain" description="G-protein coupled receptors family 2 profile 1" evidence="16">
    <location>
        <begin position="40"/>
        <end position="116"/>
    </location>
</feature>
<keyword evidence="9" id="KW-1015">Disulfide bond</keyword>
<dbReference type="InterPro" id="IPR050332">
    <property type="entry name" value="GPCR_2"/>
</dbReference>
<evidence type="ECO:0000256" key="10">
    <source>
        <dbReference type="ARBA" id="ARBA00023170"/>
    </source>
</evidence>
<evidence type="ECO:0000256" key="14">
    <source>
        <dbReference type="SAM" id="Phobius"/>
    </source>
</evidence>
<dbReference type="PRINTS" id="PR01155">
    <property type="entry name" value="VIP2RECEPTOR"/>
</dbReference>
<evidence type="ECO:0000259" key="16">
    <source>
        <dbReference type="PROSITE" id="PS50227"/>
    </source>
</evidence>
<dbReference type="GO" id="GO:0004999">
    <property type="term" value="F:vasoactive intestinal polypeptide receptor activity"/>
    <property type="evidence" value="ECO:0007669"/>
    <property type="project" value="InterPro"/>
</dbReference>
<feature type="compositionally biased region" description="Basic and acidic residues" evidence="13">
    <location>
        <begin position="228"/>
        <end position="238"/>
    </location>
</feature>
<dbReference type="InterPro" id="IPR017981">
    <property type="entry name" value="GPCR_2-like_7TM"/>
</dbReference>
<comment type="similarity">
    <text evidence="2">Belongs to the G-protein coupled receptor 2 family.</text>
</comment>
<dbReference type="InterPro" id="IPR017983">
    <property type="entry name" value="GPCR_2_secretin-like_CS"/>
</dbReference>
<dbReference type="InterPro" id="IPR001571">
    <property type="entry name" value="GPCR_2_VIP_rcpt"/>
</dbReference>
<keyword evidence="3" id="KW-1003">Cell membrane</keyword>
<evidence type="ECO:0000256" key="12">
    <source>
        <dbReference type="ARBA" id="ARBA00023224"/>
    </source>
</evidence>
<dbReference type="InterPro" id="IPR036445">
    <property type="entry name" value="GPCR_2_extracell_dom_sf"/>
</dbReference>
<dbReference type="GeneTree" id="ENSGT00940000158089"/>
<dbReference type="PRINTS" id="PR00491">
    <property type="entry name" value="VASOACTVEIPR"/>
</dbReference>
<evidence type="ECO:0000256" key="7">
    <source>
        <dbReference type="ARBA" id="ARBA00023040"/>
    </source>
</evidence>
<protein>
    <submittedName>
        <fullName evidence="18">Vasoactive intestinal peptide receptor 2</fullName>
    </submittedName>
</protein>
<name>A0A3Q2GXX1_HORSE</name>
<evidence type="ECO:0000256" key="8">
    <source>
        <dbReference type="ARBA" id="ARBA00023136"/>
    </source>
</evidence>
<dbReference type="PROSITE" id="PS50227">
    <property type="entry name" value="G_PROTEIN_RECEP_F2_3"/>
    <property type="match status" value="1"/>
</dbReference>
<feature type="domain" description="G-protein coupled receptors family 2 profile 2" evidence="17">
    <location>
        <begin position="129"/>
        <end position="195"/>
    </location>
</feature>
<evidence type="ECO:0000256" key="6">
    <source>
        <dbReference type="ARBA" id="ARBA00022989"/>
    </source>
</evidence>
<dbReference type="Bgee" id="ENSECAG00000007939">
    <property type="expression patterns" value="Expressed in retina and 15 other cell types or tissues"/>
</dbReference>
<dbReference type="AlphaFoldDB" id="A0A3Q2GXX1"/>
<dbReference type="ExpressionAtlas" id="A0A3Q2GXX1">
    <property type="expression patterns" value="baseline"/>
</dbReference>
<evidence type="ECO:0000256" key="2">
    <source>
        <dbReference type="ARBA" id="ARBA00005314"/>
    </source>
</evidence>
<evidence type="ECO:0000256" key="4">
    <source>
        <dbReference type="ARBA" id="ARBA00022692"/>
    </source>
</evidence>
<evidence type="ECO:0000256" key="5">
    <source>
        <dbReference type="ARBA" id="ARBA00022729"/>
    </source>
</evidence>
<dbReference type="SUPFAM" id="SSF111418">
    <property type="entry name" value="Hormone receptor domain"/>
    <property type="match status" value="1"/>
</dbReference>
<evidence type="ECO:0000259" key="17">
    <source>
        <dbReference type="PROSITE" id="PS50261"/>
    </source>
</evidence>
<keyword evidence="5 15" id="KW-0732">Signal</keyword>
<evidence type="ECO:0000256" key="9">
    <source>
        <dbReference type="ARBA" id="ARBA00023157"/>
    </source>
</evidence>
<dbReference type="InterPro" id="IPR001879">
    <property type="entry name" value="GPCR_2_extracellular_dom"/>
</dbReference>
<keyword evidence="8 14" id="KW-0472">Membrane</keyword>
<reference evidence="18" key="2">
    <citation type="submission" date="2025-08" db="UniProtKB">
        <authorList>
            <consortium name="Ensembl"/>
        </authorList>
    </citation>
    <scope>IDENTIFICATION</scope>
    <source>
        <strain evidence="18">Thoroughbred</strain>
    </source>
</reference>
<dbReference type="FunFam" id="4.10.1240.10:FF:000015">
    <property type="entry name" value="Vasoactive intestinal polypeptide receptor 2"/>
    <property type="match status" value="1"/>
</dbReference>
<feature type="signal peptide" evidence="15">
    <location>
        <begin position="1"/>
        <end position="23"/>
    </location>
</feature>
<dbReference type="GO" id="GO:0005886">
    <property type="term" value="C:plasma membrane"/>
    <property type="evidence" value="ECO:0007669"/>
    <property type="project" value="UniProtKB-SubCell"/>
</dbReference>
<dbReference type="VGNC" id="VGNC:58269">
    <property type="gene designation" value="VIPR2"/>
</dbReference>
<dbReference type="Pfam" id="PF00002">
    <property type="entry name" value="7tm_2"/>
    <property type="match status" value="1"/>
</dbReference>
<dbReference type="PANTHER" id="PTHR45620">
    <property type="entry name" value="PDF RECEPTOR-LIKE PROTEIN-RELATED"/>
    <property type="match status" value="1"/>
</dbReference>
<keyword evidence="19" id="KW-1185">Reference proteome</keyword>
<dbReference type="PaxDb" id="9796-ENSECAP00000025394"/>
<evidence type="ECO:0000313" key="20">
    <source>
        <dbReference type="VGNC" id="VGNC:58269"/>
    </source>
</evidence>
<feature type="region of interest" description="Disordered" evidence="13">
    <location>
        <begin position="274"/>
        <end position="295"/>
    </location>
</feature>
<keyword evidence="6 14" id="KW-1133">Transmembrane helix</keyword>
<evidence type="ECO:0000313" key="19">
    <source>
        <dbReference type="Proteomes" id="UP000002281"/>
    </source>
</evidence>
<keyword evidence="4 14" id="KW-0812">Transmembrane</keyword>
<dbReference type="InterPro" id="IPR000832">
    <property type="entry name" value="GPCR_2_secretin-like"/>
</dbReference>
<reference evidence="18 19" key="1">
    <citation type="journal article" date="2009" name="Science">
        <title>Genome sequence, comparative analysis, and population genetics of the domestic horse.</title>
        <authorList>
            <consortium name="Broad Institute Genome Sequencing Platform"/>
            <consortium name="Broad Institute Whole Genome Assembly Team"/>
            <person name="Wade C.M."/>
            <person name="Giulotto E."/>
            <person name="Sigurdsson S."/>
            <person name="Zoli M."/>
            <person name="Gnerre S."/>
            <person name="Imsland F."/>
            <person name="Lear T.L."/>
            <person name="Adelson D.L."/>
            <person name="Bailey E."/>
            <person name="Bellone R.R."/>
            <person name="Bloecker H."/>
            <person name="Distl O."/>
            <person name="Edgar R.C."/>
            <person name="Garber M."/>
            <person name="Leeb T."/>
            <person name="Mauceli E."/>
            <person name="MacLeod J.N."/>
            <person name="Penedo M.C.T."/>
            <person name="Raison J.M."/>
            <person name="Sharpe T."/>
            <person name="Vogel J."/>
            <person name="Andersson L."/>
            <person name="Antczak D.F."/>
            <person name="Biagi T."/>
            <person name="Binns M.M."/>
            <person name="Chowdhary B.P."/>
            <person name="Coleman S.J."/>
            <person name="Della Valle G."/>
            <person name="Fryc S."/>
            <person name="Guerin G."/>
            <person name="Hasegawa T."/>
            <person name="Hill E.W."/>
            <person name="Jurka J."/>
            <person name="Kiialainen A."/>
            <person name="Lindgren G."/>
            <person name="Liu J."/>
            <person name="Magnani E."/>
            <person name="Mickelson J.R."/>
            <person name="Murray J."/>
            <person name="Nergadze S.G."/>
            <person name="Onofrio R."/>
            <person name="Pedroni S."/>
            <person name="Piras M.F."/>
            <person name="Raudsepp T."/>
            <person name="Rocchi M."/>
            <person name="Roeed K.H."/>
            <person name="Ryder O.A."/>
            <person name="Searle S."/>
            <person name="Skow L."/>
            <person name="Swinburne J.E."/>
            <person name="Syvaenen A.C."/>
            <person name="Tozaki T."/>
            <person name="Valberg S.J."/>
            <person name="Vaudin M."/>
            <person name="White J.R."/>
            <person name="Zody M.C."/>
            <person name="Lander E.S."/>
            <person name="Lindblad-Toh K."/>
        </authorList>
    </citation>
    <scope>NUCLEOTIDE SEQUENCE [LARGE SCALE GENOMIC DNA]</scope>
    <source>
        <strain evidence="18 19">Thoroughbred</strain>
    </source>
</reference>
<dbReference type="Ensembl" id="ENSECAT00000033118.3">
    <property type="protein sequence ID" value="ENSECAP00000025394.2"/>
    <property type="gene ID" value="ENSECAG00000007939.4"/>
</dbReference>
<dbReference type="FunCoup" id="A0A3Q2GXX1">
    <property type="interactions" value="86"/>
</dbReference>
<evidence type="ECO:0000256" key="1">
    <source>
        <dbReference type="ARBA" id="ARBA00004651"/>
    </source>
</evidence>
<dbReference type="PRINTS" id="PR00249">
    <property type="entry name" value="GPCRSECRETIN"/>
</dbReference>
<organism evidence="18 19">
    <name type="scientific">Equus caballus</name>
    <name type="common">Horse</name>
    <dbReference type="NCBI Taxonomy" id="9796"/>
    <lineage>
        <taxon>Eukaryota</taxon>
        <taxon>Metazoa</taxon>
        <taxon>Chordata</taxon>
        <taxon>Craniata</taxon>
        <taxon>Vertebrata</taxon>
        <taxon>Euteleostomi</taxon>
        <taxon>Mammalia</taxon>
        <taxon>Eutheria</taxon>
        <taxon>Laurasiatheria</taxon>
        <taxon>Perissodactyla</taxon>
        <taxon>Equidae</taxon>
        <taxon>Equus</taxon>
    </lineage>
</organism>
<dbReference type="InParanoid" id="A0A3Q2GXX1"/>
<reference evidence="18" key="3">
    <citation type="submission" date="2025-09" db="UniProtKB">
        <authorList>
            <consortium name="Ensembl"/>
        </authorList>
    </citation>
    <scope>IDENTIFICATION</scope>
    <source>
        <strain evidence="18">Thoroughbred</strain>
    </source>
</reference>
<dbReference type="Gene3D" id="4.10.1240.10">
    <property type="entry name" value="GPCR, family 2, extracellular hormone receptor domain"/>
    <property type="match status" value="1"/>
</dbReference>
<evidence type="ECO:0000313" key="18">
    <source>
        <dbReference type="Ensembl" id="ENSECAP00000025394.2"/>
    </source>
</evidence>
<accession>A0A3Q2GXX1</accession>
<comment type="subcellular location">
    <subcellularLocation>
        <location evidence="1">Cell membrane</location>
        <topology evidence="1">Multi-pass membrane protein</topology>
    </subcellularLocation>
</comment>
<evidence type="ECO:0000256" key="11">
    <source>
        <dbReference type="ARBA" id="ARBA00023180"/>
    </source>
</evidence>
<keyword evidence="12" id="KW-0807">Transducer</keyword>
<dbReference type="PANTHER" id="PTHR45620:SF22">
    <property type="entry name" value="VASOACTIVE INTESTINAL POLYPEPTIDE RECEPTOR 2"/>
    <property type="match status" value="1"/>
</dbReference>
<dbReference type="Pfam" id="PF02793">
    <property type="entry name" value="HRM"/>
    <property type="match status" value="1"/>
</dbReference>
<evidence type="ECO:0000256" key="3">
    <source>
        <dbReference type="ARBA" id="ARBA00022475"/>
    </source>
</evidence>
<feature type="transmembrane region" description="Helical" evidence="14">
    <location>
        <begin position="132"/>
        <end position="154"/>
    </location>
</feature>
<feature type="chain" id="PRO_5040448765" evidence="15">
    <location>
        <begin position="24"/>
        <end position="334"/>
    </location>
</feature>
<dbReference type="GO" id="GO:0007166">
    <property type="term" value="P:cell surface receptor signaling pathway"/>
    <property type="evidence" value="ECO:0007669"/>
    <property type="project" value="InterPro"/>
</dbReference>
<dbReference type="InterPro" id="IPR002284">
    <property type="entry name" value="GPCR_2_VIP_rcpt_2"/>
</dbReference>
<feature type="compositionally biased region" description="Low complexity" evidence="13">
    <location>
        <begin position="241"/>
        <end position="250"/>
    </location>
</feature>
<dbReference type="Gene3D" id="1.20.1070.10">
    <property type="entry name" value="Rhodopsin 7-helix transmembrane proteins"/>
    <property type="match status" value="1"/>
</dbReference>
<dbReference type="PROSITE" id="PS50261">
    <property type="entry name" value="G_PROTEIN_RECEP_F2_4"/>
    <property type="match status" value="1"/>
</dbReference>
<dbReference type="Proteomes" id="UP000002281">
    <property type="component" value="Chromosome 4"/>
</dbReference>
<gene>
    <name evidence="18 20" type="primary">VIPR2</name>
</gene>
<dbReference type="SMART" id="SM00008">
    <property type="entry name" value="HormR"/>
    <property type="match status" value="1"/>
</dbReference>
<keyword evidence="7" id="KW-0297">G-protein coupled receptor</keyword>
<feature type="region of interest" description="Disordered" evidence="13">
    <location>
        <begin position="197"/>
        <end position="257"/>
    </location>
</feature>
<evidence type="ECO:0000256" key="13">
    <source>
        <dbReference type="SAM" id="MobiDB-lite"/>
    </source>
</evidence>
<evidence type="ECO:0000256" key="15">
    <source>
        <dbReference type="SAM" id="SignalP"/>
    </source>
</evidence>
<dbReference type="PROSITE" id="PS00649">
    <property type="entry name" value="G_PROTEIN_RECEP_F2_1"/>
    <property type="match status" value="1"/>
</dbReference>
<sequence>MRTPALLPRALLTCCWLLAPVNSIHPECRFHLEIQEEETKCAELLRAESEKYKACSGVWDNLTCWRPADVGETVTVPCPKVFSNFYSKPGNISKNCTSDGWSEMFPDFIDACGYNDPEDEGKITFYILVKAVYTLGYSVSLISLTTGSIILCLFRKLHCTRNYIHLNLFLSFILRAISVLVKDDVLYSSSGTLHCPDQPSSWRRRQGGAARRTSGTERVGLRTQDGGEDGRRGQESRLKTTRSSSSLSKSRVPHTQGRLGTSACLIPHYLPASSESGVSRVTGPRSNVAHTSSQRLGTGVSLVPYTNVCAPCPGAAPPAMSRFCSSGATLSLCL</sequence>
<keyword evidence="10" id="KW-0675">Receptor</keyword>
<proteinExistence type="inferred from homology"/>
<dbReference type="STRING" id="9796.ENSECAP00000025394"/>
<keyword evidence="11" id="KW-0325">Glycoprotein</keyword>
<dbReference type="FunFam" id="1.20.1070.10:FF:000898">
    <property type="entry name" value="Vasoactive intestinal polypeptide receptor 2 variant 1"/>
    <property type="match status" value="1"/>
</dbReference>